<gene>
    <name evidence="2" type="ORF">METZ01_LOCUS215744</name>
</gene>
<keyword evidence="1" id="KW-1133">Transmembrane helix</keyword>
<reference evidence="2" key="1">
    <citation type="submission" date="2018-05" db="EMBL/GenBank/DDBJ databases">
        <authorList>
            <person name="Lanie J.A."/>
            <person name="Ng W.-L."/>
            <person name="Kazmierczak K.M."/>
            <person name="Andrzejewski T.M."/>
            <person name="Davidsen T.M."/>
            <person name="Wayne K.J."/>
            <person name="Tettelin H."/>
            <person name="Glass J.I."/>
            <person name="Rusch D."/>
            <person name="Podicherti R."/>
            <person name="Tsui H.-C.T."/>
            <person name="Winkler M.E."/>
        </authorList>
    </citation>
    <scope>NUCLEOTIDE SEQUENCE</scope>
</reference>
<proteinExistence type="predicted"/>
<dbReference type="EMBL" id="UINC01050202">
    <property type="protein sequence ID" value="SVB62890.1"/>
    <property type="molecule type" value="Genomic_DNA"/>
</dbReference>
<dbReference type="InterPro" id="IPR032820">
    <property type="entry name" value="ATPase_put"/>
</dbReference>
<dbReference type="Pfam" id="PF09527">
    <property type="entry name" value="ATPase_gene1"/>
    <property type="match status" value="1"/>
</dbReference>
<evidence type="ECO:0008006" key="3">
    <source>
        <dbReference type="Google" id="ProtNLM"/>
    </source>
</evidence>
<organism evidence="2">
    <name type="scientific">marine metagenome</name>
    <dbReference type="NCBI Taxonomy" id="408172"/>
    <lineage>
        <taxon>unclassified sequences</taxon>
        <taxon>metagenomes</taxon>
        <taxon>ecological metagenomes</taxon>
    </lineage>
</organism>
<protein>
    <recommendedName>
        <fullName evidence="3">AtpZ/AtpI family protein</fullName>
    </recommendedName>
</protein>
<sequence length="108" mass="11940">MDTRPPGRNQELAVREKPHHSIVARQSALASVGDLSAIGLTLVLAIVIGTFAGKWLGGKFGNQQLGLIIGFLFGTAAGFIQMYKSISRWNQNVERRKEFEQKDRINSD</sequence>
<evidence type="ECO:0000313" key="2">
    <source>
        <dbReference type="EMBL" id="SVB62890.1"/>
    </source>
</evidence>
<keyword evidence="1" id="KW-0472">Membrane</keyword>
<keyword evidence="1" id="KW-0812">Transmembrane</keyword>
<name>A0A382FIT1_9ZZZZ</name>
<accession>A0A382FIT1</accession>
<feature type="transmembrane region" description="Helical" evidence="1">
    <location>
        <begin position="35"/>
        <end position="53"/>
    </location>
</feature>
<evidence type="ECO:0000256" key="1">
    <source>
        <dbReference type="SAM" id="Phobius"/>
    </source>
</evidence>
<feature type="transmembrane region" description="Helical" evidence="1">
    <location>
        <begin position="65"/>
        <end position="83"/>
    </location>
</feature>
<dbReference type="AlphaFoldDB" id="A0A382FIT1"/>